<dbReference type="InterPro" id="IPR009097">
    <property type="entry name" value="Cyclic_Pdiesterase"/>
</dbReference>
<accession>A0ABS1NRN7</accession>
<dbReference type="Gene3D" id="3.90.1140.10">
    <property type="entry name" value="Cyclic phosphodiesterase"/>
    <property type="match status" value="1"/>
</dbReference>
<dbReference type="Proteomes" id="UP000634229">
    <property type="component" value="Unassembled WGS sequence"/>
</dbReference>
<evidence type="ECO:0000256" key="1">
    <source>
        <dbReference type="SAM" id="MobiDB-lite"/>
    </source>
</evidence>
<dbReference type="SUPFAM" id="SSF55144">
    <property type="entry name" value="LigT-like"/>
    <property type="match status" value="1"/>
</dbReference>
<feature type="domain" description="DUF1868" evidence="2">
    <location>
        <begin position="58"/>
        <end position="173"/>
    </location>
</feature>
<dbReference type="EMBL" id="JAERRF010000070">
    <property type="protein sequence ID" value="MBL1102769.1"/>
    <property type="molecule type" value="Genomic_DNA"/>
</dbReference>
<evidence type="ECO:0000313" key="4">
    <source>
        <dbReference type="Proteomes" id="UP000634229"/>
    </source>
</evidence>
<dbReference type="Pfam" id="PF08975">
    <property type="entry name" value="2H-phosphodiest"/>
    <property type="match status" value="1"/>
</dbReference>
<evidence type="ECO:0000313" key="3">
    <source>
        <dbReference type="EMBL" id="MBL1102769.1"/>
    </source>
</evidence>
<gene>
    <name evidence="3" type="ORF">JK363_40625</name>
</gene>
<sequence>MLLGTAGALATSLALADHAAAEPVAAEAYDAGNRKDNENSGADSGQYRAPLAAGPGMKWDLDGNAQRFRGNTFVCPVPQDSAFFKAEQQAMALMKDSDLAPQYVCLPHNSLHMTVFDVITQNHVKNKTLPAWLADCTDVSQVSQRVLARLQAQGSGLTPLGPINMKVKGFRPFEANFTMDLTPADDATRNALWRARRELSTLLDVRADNFDTYQFHSTIGYRLVQPIANDYPKMRVLEARLLKLFTGAASTVTMEHPAFNLFDDMLAFPQLWLMPRA</sequence>
<reference evidence="3 4" key="1">
    <citation type="submission" date="2021-01" db="EMBL/GenBank/DDBJ databases">
        <title>WGS of actinomycetes isolated from Thailand.</title>
        <authorList>
            <person name="Thawai C."/>
        </authorList>
    </citation>
    <scope>NUCLEOTIDE SEQUENCE [LARGE SCALE GENOMIC DNA]</scope>
    <source>
        <strain evidence="3 4">CA1R205</strain>
    </source>
</reference>
<feature type="region of interest" description="Disordered" evidence="1">
    <location>
        <begin position="27"/>
        <end position="49"/>
    </location>
</feature>
<keyword evidence="4" id="KW-1185">Reference proteome</keyword>
<name>A0ABS1NRN7_9ACTN</name>
<proteinExistence type="predicted"/>
<protein>
    <submittedName>
        <fullName evidence="3">DUF1868 domain-containing protein</fullName>
    </submittedName>
</protein>
<evidence type="ECO:0000259" key="2">
    <source>
        <dbReference type="Pfam" id="PF08975"/>
    </source>
</evidence>
<comment type="caution">
    <text evidence="3">The sequence shown here is derived from an EMBL/GenBank/DDBJ whole genome shotgun (WGS) entry which is preliminary data.</text>
</comment>
<dbReference type="InterPro" id="IPR015069">
    <property type="entry name" value="2H-PEstase_DUF1868"/>
</dbReference>
<organism evidence="3 4">
    <name type="scientific">Streptomyces coffeae</name>
    <dbReference type="NCBI Taxonomy" id="621382"/>
    <lineage>
        <taxon>Bacteria</taxon>
        <taxon>Bacillati</taxon>
        <taxon>Actinomycetota</taxon>
        <taxon>Actinomycetes</taxon>
        <taxon>Kitasatosporales</taxon>
        <taxon>Streptomycetaceae</taxon>
        <taxon>Streptomyces</taxon>
    </lineage>
</organism>